<organism evidence="2 3">
    <name type="scientific">Colletotrichum plurivorum</name>
    <dbReference type="NCBI Taxonomy" id="2175906"/>
    <lineage>
        <taxon>Eukaryota</taxon>
        <taxon>Fungi</taxon>
        <taxon>Dikarya</taxon>
        <taxon>Ascomycota</taxon>
        <taxon>Pezizomycotina</taxon>
        <taxon>Sordariomycetes</taxon>
        <taxon>Hypocreomycetidae</taxon>
        <taxon>Glomerellales</taxon>
        <taxon>Glomerellaceae</taxon>
        <taxon>Colletotrichum</taxon>
        <taxon>Colletotrichum orchidearum species complex</taxon>
    </lineage>
</organism>
<feature type="compositionally biased region" description="Basic and acidic residues" evidence="1">
    <location>
        <begin position="32"/>
        <end position="42"/>
    </location>
</feature>
<protein>
    <submittedName>
        <fullName evidence="2">Uncharacterized protein</fullName>
    </submittedName>
</protein>
<sequence>MRRKEKSRRQAGSLALAERRFILSCPGRHRGTRPEGTTKRTDAGAQASRSPSSVRRRKTVQACTRPRGVEGQDKRHRQEGVVLVLVLVLVPSSANCRNVAVIQQQMGSQAANLASQKSVPVEAAVDESLMNSKPSTVE</sequence>
<gene>
    <name evidence="2" type="ORF">CPLU01_12059</name>
</gene>
<proteinExistence type="predicted"/>
<keyword evidence="3" id="KW-1185">Reference proteome</keyword>
<evidence type="ECO:0000313" key="3">
    <source>
        <dbReference type="Proteomes" id="UP000654918"/>
    </source>
</evidence>
<feature type="region of interest" description="Disordered" evidence="1">
    <location>
        <begin position="23"/>
        <end position="75"/>
    </location>
</feature>
<dbReference type="Proteomes" id="UP000654918">
    <property type="component" value="Unassembled WGS sequence"/>
</dbReference>
<accession>A0A8H6N6P7</accession>
<evidence type="ECO:0000256" key="1">
    <source>
        <dbReference type="SAM" id="MobiDB-lite"/>
    </source>
</evidence>
<evidence type="ECO:0000313" key="2">
    <source>
        <dbReference type="EMBL" id="KAF6822377.1"/>
    </source>
</evidence>
<dbReference type="AlphaFoldDB" id="A0A8H6N6P7"/>
<comment type="caution">
    <text evidence="2">The sequence shown here is derived from an EMBL/GenBank/DDBJ whole genome shotgun (WGS) entry which is preliminary data.</text>
</comment>
<name>A0A8H6N6P7_9PEZI</name>
<dbReference type="EMBL" id="WIGO01000238">
    <property type="protein sequence ID" value="KAF6822377.1"/>
    <property type="molecule type" value="Genomic_DNA"/>
</dbReference>
<reference evidence="2" key="1">
    <citation type="journal article" date="2020" name="Phytopathology">
        <title>Genome Sequence Resources of Colletotrichum truncatum, C. plurivorum, C. musicola, and C. sojae: Four Species Pathogenic to Soybean (Glycine max).</title>
        <authorList>
            <person name="Rogerio F."/>
            <person name="Boufleur T.R."/>
            <person name="Ciampi-Guillardi M."/>
            <person name="Sukno S.A."/>
            <person name="Thon M.R."/>
            <person name="Massola Junior N.S."/>
            <person name="Baroncelli R."/>
        </authorList>
    </citation>
    <scope>NUCLEOTIDE SEQUENCE</scope>
    <source>
        <strain evidence="2">LFN00145</strain>
    </source>
</reference>